<feature type="domain" description="CHAD" evidence="2">
    <location>
        <begin position="204"/>
        <end position="483"/>
    </location>
</feature>
<evidence type="ECO:0000256" key="1">
    <source>
        <dbReference type="SAM" id="MobiDB-lite"/>
    </source>
</evidence>
<organism evidence="3 4">
    <name type="scientific">Friedmanniella luteola</name>
    <dbReference type="NCBI Taxonomy" id="546871"/>
    <lineage>
        <taxon>Bacteria</taxon>
        <taxon>Bacillati</taxon>
        <taxon>Actinomycetota</taxon>
        <taxon>Actinomycetes</taxon>
        <taxon>Propionibacteriales</taxon>
        <taxon>Nocardioidaceae</taxon>
        <taxon>Friedmanniella</taxon>
    </lineage>
</organism>
<feature type="region of interest" description="Disordered" evidence="1">
    <location>
        <begin position="177"/>
        <end position="198"/>
    </location>
</feature>
<dbReference type="RefSeq" id="WP_091411430.1">
    <property type="nucleotide sequence ID" value="NZ_LT629749.1"/>
</dbReference>
<dbReference type="Gene3D" id="1.40.20.10">
    <property type="entry name" value="CHAD domain"/>
    <property type="match status" value="1"/>
</dbReference>
<dbReference type="InterPro" id="IPR033469">
    <property type="entry name" value="CYTH-like_dom_sf"/>
</dbReference>
<dbReference type="Proteomes" id="UP000199092">
    <property type="component" value="Chromosome I"/>
</dbReference>
<protein>
    <submittedName>
        <fullName evidence="3">CHAD domain-containing protein</fullName>
    </submittedName>
</protein>
<dbReference type="InterPro" id="IPR007899">
    <property type="entry name" value="CHAD_dom"/>
</dbReference>
<dbReference type="PANTHER" id="PTHR39339:SF1">
    <property type="entry name" value="CHAD DOMAIN-CONTAINING PROTEIN"/>
    <property type="match status" value="1"/>
</dbReference>
<feature type="compositionally biased region" description="Basic and acidic residues" evidence="1">
    <location>
        <begin position="128"/>
        <end position="139"/>
    </location>
</feature>
<evidence type="ECO:0000313" key="4">
    <source>
        <dbReference type="Proteomes" id="UP000199092"/>
    </source>
</evidence>
<dbReference type="OrthoDB" id="9777271at2"/>
<keyword evidence="4" id="KW-1185">Reference proteome</keyword>
<reference evidence="3 4" key="1">
    <citation type="submission" date="2016-10" db="EMBL/GenBank/DDBJ databases">
        <authorList>
            <person name="de Groot N.N."/>
        </authorList>
    </citation>
    <scope>NUCLEOTIDE SEQUENCE [LARGE SCALE GENOMIC DNA]</scope>
    <source>
        <strain evidence="3 4">DSM 21741</strain>
    </source>
</reference>
<gene>
    <name evidence="3" type="ORF">SAMN04488543_1395</name>
</gene>
<dbReference type="PROSITE" id="PS51708">
    <property type="entry name" value="CHAD"/>
    <property type="match status" value="1"/>
</dbReference>
<evidence type="ECO:0000259" key="2">
    <source>
        <dbReference type="PROSITE" id="PS51708"/>
    </source>
</evidence>
<dbReference type="EMBL" id="LT629749">
    <property type="protein sequence ID" value="SDS26611.1"/>
    <property type="molecule type" value="Genomic_DNA"/>
</dbReference>
<dbReference type="Pfam" id="PF05235">
    <property type="entry name" value="CHAD"/>
    <property type="match status" value="1"/>
</dbReference>
<dbReference type="InterPro" id="IPR038186">
    <property type="entry name" value="CHAD_dom_sf"/>
</dbReference>
<sequence>MTRTDARPVELAAPEDLLLPDLADLAGPDGAVEVLQRTLTDRYLDTADGALAAAGASLRRRSGPEGAGWLLRLAPGTTPAELTSSSTARTPPAGLTRVALGLTRGQELQPVADLSTQQTSTRLVGPDGRPRAEVVDERTSSTTLGHESRLDHWRTLVVRGGDEDTDLAPVVARLEDAGARPDDGPSPLERALGSAAPTAATAETSSLAGLVGRYVAEQCDQIARGDLALRLGDPKVHRTRVAIRRLRSTLRVYGDLLDPEPARRLEEELVWWSGLLGEVRDREVLAARLAAQLAALPPELVLGPVAADLDATLSRERAQHLHRVEEELIGARLLGLLEALVRWRTEPPFLEGASAPADGVRAYVKAAGRNARRRLRQAAREEPGPEQEERLHRARKAAKRARYAAELAEPAWPRAAQHARRAEELQTQLGEHQDSVVTAAFLLRAGAAAGARRGHNGFTYGLLLADERQRATEVRRRVRSLRG</sequence>
<dbReference type="PANTHER" id="PTHR39339">
    <property type="entry name" value="SLR1444 PROTEIN"/>
    <property type="match status" value="1"/>
</dbReference>
<name>A0A1H1QT08_9ACTN</name>
<feature type="region of interest" description="Disordered" evidence="1">
    <location>
        <begin position="111"/>
        <end position="143"/>
    </location>
</feature>
<dbReference type="AlphaFoldDB" id="A0A1H1QT08"/>
<evidence type="ECO:0000313" key="3">
    <source>
        <dbReference type="EMBL" id="SDS26611.1"/>
    </source>
</evidence>
<proteinExistence type="predicted"/>
<accession>A0A1H1QT08</accession>
<dbReference type="STRING" id="546871.SAMN04488543_1395"/>
<dbReference type="SUPFAM" id="SSF55154">
    <property type="entry name" value="CYTH-like phosphatases"/>
    <property type="match status" value="1"/>
</dbReference>
<dbReference type="SMART" id="SM00880">
    <property type="entry name" value="CHAD"/>
    <property type="match status" value="1"/>
</dbReference>
<dbReference type="Gene3D" id="2.40.320.10">
    <property type="entry name" value="Hypothetical Protein Pfu-838710-001"/>
    <property type="match status" value="1"/>
</dbReference>